<name>T2G9D7_MEGG1</name>
<dbReference type="EMBL" id="CP006585">
    <property type="protein sequence ID" value="AGW13200.1"/>
    <property type="molecule type" value="Genomic_DNA"/>
</dbReference>
<keyword evidence="3" id="KW-1185">Reference proteome</keyword>
<reference evidence="2 3" key="1">
    <citation type="journal article" date="2013" name="J. Bacteriol.">
        <title>Roles of HynAB and Ech, the only two hydrogenases found in the model sulfate reducer Desulfovibrio gigas.</title>
        <authorList>
            <person name="Morais-Silva F.O."/>
            <person name="Santos C.I."/>
            <person name="Rodrigues R."/>
            <person name="Pereira I.A."/>
            <person name="Rodrigues-Pousada C."/>
        </authorList>
    </citation>
    <scope>NUCLEOTIDE SEQUENCE [LARGE SCALE GENOMIC DNA]</scope>
    <source>
        <strain evidence="3">ATCC 19364 / DSM 1382 / NCIMB 9332 / VKM B-1759</strain>
    </source>
</reference>
<evidence type="ECO:0000313" key="3">
    <source>
        <dbReference type="Proteomes" id="UP000016587"/>
    </source>
</evidence>
<dbReference type="KEGG" id="dgg:DGI_1350"/>
<accession>T2G9D7</accession>
<proteinExistence type="predicted"/>
<dbReference type="Proteomes" id="UP000016587">
    <property type="component" value="Chromosome"/>
</dbReference>
<dbReference type="PATRIC" id="fig|1121448.10.peg.1348"/>
<dbReference type="HOGENOM" id="CLU_2787043_0_0_7"/>
<feature type="region of interest" description="Disordered" evidence="1">
    <location>
        <begin position="1"/>
        <end position="20"/>
    </location>
</feature>
<evidence type="ECO:0000313" key="2">
    <source>
        <dbReference type="EMBL" id="AGW13200.1"/>
    </source>
</evidence>
<sequence length="68" mass="7532">MLSARGNPDEPSIPLASPLSGCINNPTSKDVLFSWQHTIKSWKGRDEGENLFQQAAPLAQIIFQSHVR</sequence>
<evidence type="ECO:0000256" key="1">
    <source>
        <dbReference type="SAM" id="MobiDB-lite"/>
    </source>
</evidence>
<reference evidence="3" key="2">
    <citation type="submission" date="2013-07" db="EMBL/GenBank/DDBJ databases">
        <authorList>
            <person name="Morais-Silva F.O."/>
            <person name="Rezende A.M."/>
            <person name="Pimentel C."/>
            <person name="Resende D.M."/>
            <person name="Santos C.I."/>
            <person name="Clemente C."/>
            <person name="de Oliveira L.M."/>
            <person name="da Silva S.M."/>
            <person name="Costa D.A."/>
            <person name="Varela-Raposo A."/>
            <person name="Horacio E.C.A."/>
            <person name="Matos M."/>
            <person name="Flores O."/>
            <person name="Ruiz J.C."/>
            <person name="Rodrigues-Pousada C."/>
        </authorList>
    </citation>
    <scope>NUCLEOTIDE SEQUENCE [LARGE SCALE GENOMIC DNA]</scope>
    <source>
        <strain evidence="3">ATCC 19364 / DSM 1382 / NCIMB 9332 / VKM B-1759</strain>
    </source>
</reference>
<dbReference type="AlphaFoldDB" id="T2G9D7"/>
<protein>
    <submittedName>
        <fullName evidence="2">Uncharacterized protein</fullName>
    </submittedName>
</protein>
<organism evidence="2 3">
    <name type="scientific">Megalodesulfovibrio gigas (strain ATCC 19364 / DSM 1382 / NCIMB 9332 / VKM B-1759)</name>
    <name type="common">Desulfovibrio gigas</name>
    <dbReference type="NCBI Taxonomy" id="1121448"/>
    <lineage>
        <taxon>Bacteria</taxon>
        <taxon>Pseudomonadati</taxon>
        <taxon>Thermodesulfobacteriota</taxon>
        <taxon>Desulfovibrionia</taxon>
        <taxon>Desulfovibrionales</taxon>
        <taxon>Desulfovibrionaceae</taxon>
        <taxon>Megalodesulfovibrio</taxon>
    </lineage>
</organism>
<dbReference type="STRING" id="1121448.DGI_1350"/>
<gene>
    <name evidence="2" type="ORF">DGI_1350</name>
</gene>